<comment type="similarity">
    <text evidence="5">Belongs to the PRA1 family.</text>
</comment>
<proteinExistence type="inferred from homology"/>
<keyword evidence="9" id="KW-1185">Reference proteome</keyword>
<protein>
    <recommendedName>
        <fullName evidence="5">PRA1 family protein</fullName>
    </recommendedName>
</protein>
<evidence type="ECO:0000256" key="5">
    <source>
        <dbReference type="RuleBase" id="RU363107"/>
    </source>
</evidence>
<dbReference type="InterPro" id="IPR004895">
    <property type="entry name" value="Prenylated_rab_accept_PRA1"/>
</dbReference>
<accession>A0A1I7S5A5</accession>
<comment type="subcellular location">
    <subcellularLocation>
        <location evidence="1 5">Membrane</location>
        <topology evidence="1 5">Multi-pass membrane protein</topology>
    </subcellularLocation>
</comment>
<evidence type="ECO:0000313" key="10">
    <source>
        <dbReference type="WBParaSite" id="BXY_0819000.1"/>
    </source>
</evidence>
<dbReference type="PANTHER" id="PTHR12859:SF0">
    <property type="entry name" value="PRA1 FAMILY PROTEIN"/>
    <property type="match status" value="1"/>
</dbReference>
<dbReference type="Proteomes" id="UP000582659">
    <property type="component" value="Unassembled WGS sequence"/>
</dbReference>
<dbReference type="OrthoDB" id="18213at2759"/>
<reference evidence="10" key="1">
    <citation type="submission" date="2016-11" db="UniProtKB">
        <authorList>
            <consortium name="WormBaseParasite"/>
        </authorList>
    </citation>
    <scope>IDENTIFICATION</scope>
</reference>
<evidence type="ECO:0000256" key="2">
    <source>
        <dbReference type="ARBA" id="ARBA00022692"/>
    </source>
</evidence>
<evidence type="ECO:0000313" key="7">
    <source>
        <dbReference type="EMBL" id="CAG9117870.1"/>
    </source>
</evidence>
<gene>
    <name evidence="6" type="ORF">BXYJ_LOCUS10003</name>
</gene>
<dbReference type="EMBL" id="CAJFDI010000004">
    <property type="protein sequence ID" value="CAD5227545.1"/>
    <property type="molecule type" value="Genomic_DNA"/>
</dbReference>
<dbReference type="GO" id="GO:0016020">
    <property type="term" value="C:membrane"/>
    <property type="evidence" value="ECO:0007669"/>
    <property type="project" value="UniProtKB-SubCell"/>
</dbReference>
<feature type="transmembrane region" description="Helical" evidence="5">
    <location>
        <begin position="50"/>
        <end position="71"/>
    </location>
</feature>
<dbReference type="PANTHER" id="PTHR12859">
    <property type="entry name" value="PRA1 PROTEIN"/>
    <property type="match status" value="1"/>
</dbReference>
<sequence length="186" mass="21135">MADESNFVISENLQFAPLRSLDEFLLDKARFQLPTFNDLKKWNNRIVTNLLYYQSNYFVFLAITLVLGSFIHAQDVMTGVAALGLLGFIGLFSVAKTPSAVNFRQEHPYVVLASLLTVGFFNIYVLPAIVVLLFIVLVPLLLVFVHASIRLRNFGSKWNYAVEKLQFRRTLMSQILDAINLDVKSE</sequence>
<feature type="transmembrane region" description="Helical" evidence="5">
    <location>
        <begin position="131"/>
        <end position="149"/>
    </location>
</feature>
<evidence type="ECO:0000256" key="4">
    <source>
        <dbReference type="ARBA" id="ARBA00023136"/>
    </source>
</evidence>
<dbReference type="Pfam" id="PF03208">
    <property type="entry name" value="PRA1"/>
    <property type="match status" value="1"/>
</dbReference>
<dbReference type="eggNOG" id="KOG4050">
    <property type="taxonomic scope" value="Eukaryota"/>
</dbReference>
<keyword evidence="3 5" id="KW-1133">Transmembrane helix</keyword>
<keyword evidence="2 5" id="KW-0812">Transmembrane</keyword>
<keyword evidence="4 5" id="KW-0472">Membrane</keyword>
<dbReference type="Proteomes" id="UP000659654">
    <property type="component" value="Unassembled WGS sequence"/>
</dbReference>
<feature type="transmembrane region" description="Helical" evidence="5">
    <location>
        <begin position="107"/>
        <end position="125"/>
    </location>
</feature>
<dbReference type="Proteomes" id="UP000095284">
    <property type="component" value="Unplaced"/>
</dbReference>
<evidence type="ECO:0000313" key="9">
    <source>
        <dbReference type="Proteomes" id="UP000659654"/>
    </source>
</evidence>
<evidence type="ECO:0000313" key="6">
    <source>
        <dbReference type="EMBL" id="CAD5227545.1"/>
    </source>
</evidence>
<name>A0A1I7S5A5_BURXY</name>
<feature type="transmembrane region" description="Helical" evidence="5">
    <location>
        <begin position="77"/>
        <end position="95"/>
    </location>
</feature>
<dbReference type="AlphaFoldDB" id="A0A1I7S5A5"/>
<reference evidence="7" key="2">
    <citation type="submission" date="2020-08" db="EMBL/GenBank/DDBJ databases">
        <authorList>
            <person name="Kikuchi T."/>
        </authorList>
    </citation>
    <scope>NUCLEOTIDE SEQUENCE</scope>
    <source>
        <strain evidence="6">Ka4C1</strain>
    </source>
</reference>
<organism evidence="8 10">
    <name type="scientific">Bursaphelenchus xylophilus</name>
    <name type="common">Pinewood nematode worm</name>
    <name type="synonym">Aphelenchoides xylophilus</name>
    <dbReference type="NCBI Taxonomy" id="6326"/>
    <lineage>
        <taxon>Eukaryota</taxon>
        <taxon>Metazoa</taxon>
        <taxon>Ecdysozoa</taxon>
        <taxon>Nematoda</taxon>
        <taxon>Chromadorea</taxon>
        <taxon>Rhabditida</taxon>
        <taxon>Tylenchina</taxon>
        <taxon>Tylenchomorpha</taxon>
        <taxon>Aphelenchoidea</taxon>
        <taxon>Aphelenchoididae</taxon>
        <taxon>Bursaphelenchus</taxon>
    </lineage>
</organism>
<dbReference type="EMBL" id="CAJFCV020000004">
    <property type="protein sequence ID" value="CAG9117870.1"/>
    <property type="molecule type" value="Genomic_DNA"/>
</dbReference>
<evidence type="ECO:0000256" key="3">
    <source>
        <dbReference type="ARBA" id="ARBA00022989"/>
    </source>
</evidence>
<evidence type="ECO:0000256" key="1">
    <source>
        <dbReference type="ARBA" id="ARBA00004141"/>
    </source>
</evidence>
<dbReference type="WBParaSite" id="BXY_0819000.1">
    <property type="protein sequence ID" value="BXY_0819000.1"/>
    <property type="gene ID" value="BXY_0819000"/>
</dbReference>
<evidence type="ECO:0000313" key="8">
    <source>
        <dbReference type="Proteomes" id="UP000095284"/>
    </source>
</evidence>